<feature type="chain" id="PRO_5008771424" evidence="5">
    <location>
        <begin position="28"/>
        <end position="316"/>
    </location>
</feature>
<dbReference type="GO" id="GO:0004842">
    <property type="term" value="F:ubiquitin-protein transferase activity"/>
    <property type="evidence" value="ECO:0007669"/>
    <property type="project" value="TreeGrafter"/>
</dbReference>
<dbReference type="SMART" id="SM00248">
    <property type="entry name" value="ANK"/>
    <property type="match status" value="3"/>
</dbReference>
<dbReference type="PANTHER" id="PTHR24171">
    <property type="entry name" value="ANKYRIN REPEAT DOMAIN-CONTAINING PROTEIN 39-RELATED"/>
    <property type="match status" value="1"/>
</dbReference>
<dbReference type="EnsemblProtists" id="EKX48583">
    <property type="protein sequence ID" value="EKX48583"/>
    <property type="gene ID" value="GUITHDRAFT_162399"/>
</dbReference>
<dbReference type="PROSITE" id="PS50088">
    <property type="entry name" value="ANK_REPEAT"/>
    <property type="match status" value="1"/>
</dbReference>
<dbReference type="PaxDb" id="55529-EKX48583"/>
<dbReference type="PROSITE" id="PS50297">
    <property type="entry name" value="ANK_REP_REGION"/>
    <property type="match status" value="1"/>
</dbReference>
<proteinExistence type="predicted"/>
<dbReference type="InterPro" id="IPR036770">
    <property type="entry name" value="Ankyrin_rpt-contain_sf"/>
</dbReference>
<dbReference type="PANTHER" id="PTHR24171:SF8">
    <property type="entry name" value="BRCA1-ASSOCIATED RING DOMAIN PROTEIN 1"/>
    <property type="match status" value="1"/>
</dbReference>
<evidence type="ECO:0000313" key="6">
    <source>
        <dbReference type="EMBL" id="EKX48583.1"/>
    </source>
</evidence>
<dbReference type="Gene3D" id="1.25.40.20">
    <property type="entry name" value="Ankyrin repeat-containing domain"/>
    <property type="match status" value="1"/>
</dbReference>
<name>L1JJ81_GUITC</name>
<evidence type="ECO:0000256" key="5">
    <source>
        <dbReference type="SAM" id="SignalP"/>
    </source>
</evidence>
<evidence type="ECO:0000256" key="1">
    <source>
        <dbReference type="ARBA" id="ARBA00022737"/>
    </source>
</evidence>
<sequence>MSAVSRAQHDLLTLFLLVLTSVTGAGGNGVLRQLQLRGGGVDACLHGDLEHDRLSKSQAAASRRVMVQSQHNSSIKVAESNRSKQAASGSEKPEDPYAGYETMELESSEEDRPMFQEPSRVTRRKLQTCYQHLERRLDGSQFDRGCSVDHAGLAQTLAQKSRMMNVRVRLHGAASPLHHAASLGLTEILLEHGASVHINNTFGAPPLHYAAYWNNINAVHLLMEAGADVNAANECCWTALHHSALSRSPAMMELLLAYGGDPGRKTDDGHTVWDMSRDRRGSHVGMMDALRRYGWREEEEVLDALAAVSDARENNP</sequence>
<dbReference type="GeneID" id="17305190"/>
<dbReference type="OrthoDB" id="366390at2759"/>
<dbReference type="SUPFAM" id="SSF48403">
    <property type="entry name" value="Ankyrin repeat"/>
    <property type="match status" value="1"/>
</dbReference>
<evidence type="ECO:0000313" key="7">
    <source>
        <dbReference type="EnsemblProtists" id="EKX48583"/>
    </source>
</evidence>
<feature type="region of interest" description="Disordered" evidence="4">
    <location>
        <begin position="68"/>
        <end position="121"/>
    </location>
</feature>
<evidence type="ECO:0000256" key="4">
    <source>
        <dbReference type="SAM" id="MobiDB-lite"/>
    </source>
</evidence>
<evidence type="ECO:0000256" key="3">
    <source>
        <dbReference type="PROSITE-ProRule" id="PRU00023"/>
    </source>
</evidence>
<feature type="repeat" description="ANK" evidence="3">
    <location>
        <begin position="202"/>
        <end position="234"/>
    </location>
</feature>
<feature type="non-terminal residue" evidence="6">
    <location>
        <position position="316"/>
    </location>
</feature>
<feature type="signal peptide" evidence="5">
    <location>
        <begin position="1"/>
        <end position="27"/>
    </location>
</feature>
<dbReference type="GO" id="GO:0085020">
    <property type="term" value="P:protein K6-linked ubiquitination"/>
    <property type="evidence" value="ECO:0007669"/>
    <property type="project" value="TreeGrafter"/>
</dbReference>
<reference evidence="7" key="3">
    <citation type="submission" date="2015-06" db="UniProtKB">
        <authorList>
            <consortium name="EnsemblProtists"/>
        </authorList>
    </citation>
    <scope>IDENTIFICATION</scope>
</reference>
<dbReference type="HOGENOM" id="CLU_881663_0_0_1"/>
<reference evidence="8" key="2">
    <citation type="submission" date="2012-11" db="EMBL/GenBank/DDBJ databases">
        <authorList>
            <person name="Kuo A."/>
            <person name="Curtis B.A."/>
            <person name="Tanifuji G."/>
            <person name="Burki F."/>
            <person name="Gruber A."/>
            <person name="Irimia M."/>
            <person name="Maruyama S."/>
            <person name="Arias M.C."/>
            <person name="Ball S.G."/>
            <person name="Gile G.H."/>
            <person name="Hirakawa Y."/>
            <person name="Hopkins J.F."/>
            <person name="Rensing S.A."/>
            <person name="Schmutz J."/>
            <person name="Symeonidi A."/>
            <person name="Elias M."/>
            <person name="Eveleigh R.J."/>
            <person name="Herman E.K."/>
            <person name="Klute M.J."/>
            <person name="Nakayama T."/>
            <person name="Obornik M."/>
            <person name="Reyes-Prieto A."/>
            <person name="Armbrust E.V."/>
            <person name="Aves S.J."/>
            <person name="Beiko R.G."/>
            <person name="Coutinho P."/>
            <person name="Dacks J.B."/>
            <person name="Durnford D.G."/>
            <person name="Fast N.M."/>
            <person name="Green B.R."/>
            <person name="Grisdale C."/>
            <person name="Hempe F."/>
            <person name="Henrissat B."/>
            <person name="Hoppner M.P."/>
            <person name="Ishida K.-I."/>
            <person name="Kim E."/>
            <person name="Koreny L."/>
            <person name="Kroth P.G."/>
            <person name="Liu Y."/>
            <person name="Malik S.-B."/>
            <person name="Maier U.G."/>
            <person name="McRose D."/>
            <person name="Mock T."/>
            <person name="Neilson J.A."/>
            <person name="Onodera N.T."/>
            <person name="Poole A.M."/>
            <person name="Pritham E.J."/>
            <person name="Richards T.A."/>
            <person name="Rocap G."/>
            <person name="Roy S.W."/>
            <person name="Sarai C."/>
            <person name="Schaack S."/>
            <person name="Shirato S."/>
            <person name="Slamovits C.H."/>
            <person name="Spencer D.F."/>
            <person name="Suzuki S."/>
            <person name="Worden A.Z."/>
            <person name="Zauner S."/>
            <person name="Barry K."/>
            <person name="Bell C."/>
            <person name="Bharti A.K."/>
            <person name="Crow J.A."/>
            <person name="Grimwood J."/>
            <person name="Kramer R."/>
            <person name="Lindquist E."/>
            <person name="Lucas S."/>
            <person name="Salamov A."/>
            <person name="McFadden G.I."/>
            <person name="Lane C.E."/>
            <person name="Keeling P.J."/>
            <person name="Gray M.W."/>
            <person name="Grigoriev I.V."/>
            <person name="Archibald J.M."/>
        </authorList>
    </citation>
    <scope>NUCLEOTIDE SEQUENCE</scope>
    <source>
        <strain evidence="8">CCMP2712</strain>
    </source>
</reference>
<dbReference type="eggNOG" id="KOG4177">
    <property type="taxonomic scope" value="Eukaryota"/>
</dbReference>
<dbReference type="InterPro" id="IPR002110">
    <property type="entry name" value="Ankyrin_rpt"/>
</dbReference>
<dbReference type="Proteomes" id="UP000011087">
    <property type="component" value="Unassembled WGS sequence"/>
</dbReference>
<keyword evidence="2 3" id="KW-0040">ANK repeat</keyword>
<dbReference type="RefSeq" id="XP_005835563.1">
    <property type="nucleotide sequence ID" value="XM_005835506.1"/>
</dbReference>
<dbReference type="KEGG" id="gtt:GUITHDRAFT_162399"/>
<dbReference type="AlphaFoldDB" id="L1JJ81"/>
<gene>
    <name evidence="6" type="ORF">GUITHDRAFT_162399</name>
</gene>
<dbReference type="EMBL" id="JH992985">
    <property type="protein sequence ID" value="EKX48583.1"/>
    <property type="molecule type" value="Genomic_DNA"/>
</dbReference>
<protein>
    <submittedName>
        <fullName evidence="6 7">Uncharacterized protein</fullName>
    </submittedName>
</protein>
<organism evidence="6">
    <name type="scientific">Guillardia theta (strain CCMP2712)</name>
    <name type="common">Cryptophyte</name>
    <dbReference type="NCBI Taxonomy" id="905079"/>
    <lineage>
        <taxon>Eukaryota</taxon>
        <taxon>Cryptophyceae</taxon>
        <taxon>Pyrenomonadales</taxon>
        <taxon>Geminigeraceae</taxon>
        <taxon>Guillardia</taxon>
    </lineage>
</organism>
<evidence type="ECO:0000313" key="8">
    <source>
        <dbReference type="Proteomes" id="UP000011087"/>
    </source>
</evidence>
<keyword evidence="5" id="KW-0732">Signal</keyword>
<dbReference type="PRINTS" id="PR01415">
    <property type="entry name" value="ANKYRIN"/>
</dbReference>
<dbReference type="STRING" id="905079.L1JJ81"/>
<dbReference type="Pfam" id="PF12796">
    <property type="entry name" value="Ank_2"/>
    <property type="match status" value="1"/>
</dbReference>
<evidence type="ECO:0000256" key="2">
    <source>
        <dbReference type="ARBA" id="ARBA00023043"/>
    </source>
</evidence>
<keyword evidence="8" id="KW-1185">Reference proteome</keyword>
<reference evidence="6 8" key="1">
    <citation type="journal article" date="2012" name="Nature">
        <title>Algal genomes reveal evolutionary mosaicism and the fate of nucleomorphs.</title>
        <authorList>
            <consortium name="DOE Joint Genome Institute"/>
            <person name="Curtis B.A."/>
            <person name="Tanifuji G."/>
            <person name="Burki F."/>
            <person name="Gruber A."/>
            <person name="Irimia M."/>
            <person name="Maruyama S."/>
            <person name="Arias M.C."/>
            <person name="Ball S.G."/>
            <person name="Gile G.H."/>
            <person name="Hirakawa Y."/>
            <person name="Hopkins J.F."/>
            <person name="Kuo A."/>
            <person name="Rensing S.A."/>
            <person name="Schmutz J."/>
            <person name="Symeonidi A."/>
            <person name="Elias M."/>
            <person name="Eveleigh R.J."/>
            <person name="Herman E.K."/>
            <person name="Klute M.J."/>
            <person name="Nakayama T."/>
            <person name="Obornik M."/>
            <person name="Reyes-Prieto A."/>
            <person name="Armbrust E.V."/>
            <person name="Aves S.J."/>
            <person name="Beiko R.G."/>
            <person name="Coutinho P."/>
            <person name="Dacks J.B."/>
            <person name="Durnford D.G."/>
            <person name="Fast N.M."/>
            <person name="Green B.R."/>
            <person name="Grisdale C.J."/>
            <person name="Hempel F."/>
            <person name="Henrissat B."/>
            <person name="Hoppner M.P."/>
            <person name="Ishida K."/>
            <person name="Kim E."/>
            <person name="Koreny L."/>
            <person name="Kroth P.G."/>
            <person name="Liu Y."/>
            <person name="Malik S.B."/>
            <person name="Maier U.G."/>
            <person name="McRose D."/>
            <person name="Mock T."/>
            <person name="Neilson J.A."/>
            <person name="Onodera N.T."/>
            <person name="Poole A.M."/>
            <person name="Pritham E.J."/>
            <person name="Richards T.A."/>
            <person name="Rocap G."/>
            <person name="Roy S.W."/>
            <person name="Sarai C."/>
            <person name="Schaack S."/>
            <person name="Shirato S."/>
            <person name="Slamovits C.H."/>
            <person name="Spencer D.F."/>
            <person name="Suzuki S."/>
            <person name="Worden A.Z."/>
            <person name="Zauner S."/>
            <person name="Barry K."/>
            <person name="Bell C."/>
            <person name="Bharti A.K."/>
            <person name="Crow J.A."/>
            <person name="Grimwood J."/>
            <person name="Kramer R."/>
            <person name="Lindquist E."/>
            <person name="Lucas S."/>
            <person name="Salamov A."/>
            <person name="McFadden G.I."/>
            <person name="Lane C.E."/>
            <person name="Keeling P.J."/>
            <person name="Gray M.W."/>
            <person name="Grigoriev I.V."/>
            <person name="Archibald J.M."/>
        </authorList>
    </citation>
    <scope>NUCLEOTIDE SEQUENCE</scope>
    <source>
        <strain evidence="6 8">CCMP2712</strain>
    </source>
</reference>
<accession>L1JJ81</accession>
<keyword evidence="1" id="KW-0677">Repeat</keyword>